<evidence type="ECO:0000256" key="1">
    <source>
        <dbReference type="SAM" id="MobiDB-lite"/>
    </source>
</evidence>
<feature type="compositionally biased region" description="Low complexity" evidence="1">
    <location>
        <begin position="270"/>
        <end position="300"/>
    </location>
</feature>
<evidence type="ECO:0000313" key="4">
    <source>
        <dbReference type="RefSeq" id="XP_002734635.1"/>
    </source>
</evidence>
<gene>
    <name evidence="4" type="primary">LOC100373810</name>
</gene>
<feature type="region of interest" description="Disordered" evidence="1">
    <location>
        <begin position="270"/>
        <end position="335"/>
    </location>
</feature>
<feature type="transmembrane region" description="Helical" evidence="2">
    <location>
        <begin position="158"/>
        <end position="182"/>
    </location>
</feature>
<sequence>MQSASMTQQPVPMVQPVPMIQQPMSTAQQFGIRKGFANKTITSFGISQIVLGSLAIIFCIVTLSVDCHPVSYVSTGIWTGIFVIVTGILGCVSGYKKNNCTIIANMVLSIIAAVMAGAALLPMSAVGVAVQERCYYYYYDYDTCSSGRYASCVASHSINLIVSIIVGVIAILSACFCCRAVCCKKTQNAMYFVPSAQPGNTAQQVPMVNMASSQGTPVVYMVPSTGMQVIQQAPGVQQYQPMVVSGNNYPQQQQQQQPQPTMMIPQVQFTQQTQPQPIPQGQVNQQTQPQPIPQGQEQQNMGAEKEVDTSSPPPSYSSTAGNEYVADTQTLPLVQ</sequence>
<keyword evidence="2" id="KW-0472">Membrane</keyword>
<keyword evidence="2" id="KW-1133">Transmembrane helix</keyword>
<accession>A0ABM0GPS6</accession>
<feature type="transmembrane region" description="Helical" evidence="2">
    <location>
        <begin position="107"/>
        <end position="130"/>
    </location>
</feature>
<evidence type="ECO:0000313" key="3">
    <source>
        <dbReference type="Proteomes" id="UP000694865"/>
    </source>
</evidence>
<dbReference type="InterPro" id="IPR030417">
    <property type="entry name" value="MS4A"/>
</dbReference>
<dbReference type="GeneID" id="100373810"/>
<evidence type="ECO:0000256" key="2">
    <source>
        <dbReference type="SAM" id="Phobius"/>
    </source>
</evidence>
<protein>
    <submittedName>
        <fullName evidence="4">Uncharacterized protein LOC100373810</fullName>
    </submittedName>
</protein>
<feature type="transmembrane region" description="Helical" evidence="2">
    <location>
        <begin position="77"/>
        <end position="95"/>
    </location>
</feature>
<keyword evidence="2" id="KW-0812">Transmembrane</keyword>
<dbReference type="PANTHER" id="PTHR23320">
    <property type="entry name" value="MEMBRANE-SPANNING 4-DOMAINS SUBFAMILY A MS4A -RELATED"/>
    <property type="match status" value="1"/>
</dbReference>
<organism evidence="3 4">
    <name type="scientific">Saccoglossus kowalevskii</name>
    <name type="common">Acorn worm</name>
    <dbReference type="NCBI Taxonomy" id="10224"/>
    <lineage>
        <taxon>Eukaryota</taxon>
        <taxon>Metazoa</taxon>
        <taxon>Hemichordata</taxon>
        <taxon>Enteropneusta</taxon>
        <taxon>Harrimaniidae</taxon>
        <taxon>Saccoglossus</taxon>
    </lineage>
</organism>
<feature type="transmembrane region" description="Helical" evidence="2">
    <location>
        <begin position="41"/>
        <end position="65"/>
    </location>
</feature>
<name>A0ABM0GPS6_SACKO</name>
<proteinExistence type="predicted"/>
<dbReference type="RefSeq" id="XP_002734635.1">
    <property type="nucleotide sequence ID" value="XM_002734589.2"/>
</dbReference>
<keyword evidence="3" id="KW-1185">Reference proteome</keyword>
<reference evidence="4" key="1">
    <citation type="submission" date="2025-08" db="UniProtKB">
        <authorList>
            <consortium name="RefSeq"/>
        </authorList>
    </citation>
    <scope>IDENTIFICATION</scope>
    <source>
        <tissue evidence="4">Testes</tissue>
    </source>
</reference>
<dbReference type="Proteomes" id="UP000694865">
    <property type="component" value="Unplaced"/>
</dbReference>
<dbReference type="PANTHER" id="PTHR23320:SF165">
    <property type="entry name" value="MARVEL DOMAIN-CONTAINING PROTEIN"/>
    <property type="match status" value="1"/>
</dbReference>